<dbReference type="Proteomes" id="UP000789920">
    <property type="component" value="Unassembled WGS sequence"/>
</dbReference>
<dbReference type="EMBL" id="CAJVQC010138929">
    <property type="protein sequence ID" value="CAG8843574.1"/>
    <property type="molecule type" value="Genomic_DNA"/>
</dbReference>
<feature type="non-terminal residue" evidence="1">
    <location>
        <position position="1"/>
    </location>
</feature>
<protein>
    <submittedName>
        <fullName evidence="1">30759_t:CDS:1</fullName>
    </submittedName>
</protein>
<gene>
    <name evidence="1" type="ORF">RPERSI_LOCUS32826</name>
</gene>
<evidence type="ECO:0000313" key="1">
    <source>
        <dbReference type="EMBL" id="CAG8843574.1"/>
    </source>
</evidence>
<sequence length="68" mass="7679">NYMFSNSSMTVWDDNNHWLCMNNGTGTEADPESILPYFNSSHQKSRFSPNRKLAGVICAPPLIAFIKI</sequence>
<evidence type="ECO:0000313" key="2">
    <source>
        <dbReference type="Proteomes" id="UP000789920"/>
    </source>
</evidence>
<proteinExistence type="predicted"/>
<name>A0ACA9SLU0_9GLOM</name>
<organism evidence="1 2">
    <name type="scientific">Racocetra persica</name>
    <dbReference type="NCBI Taxonomy" id="160502"/>
    <lineage>
        <taxon>Eukaryota</taxon>
        <taxon>Fungi</taxon>
        <taxon>Fungi incertae sedis</taxon>
        <taxon>Mucoromycota</taxon>
        <taxon>Glomeromycotina</taxon>
        <taxon>Glomeromycetes</taxon>
        <taxon>Diversisporales</taxon>
        <taxon>Gigasporaceae</taxon>
        <taxon>Racocetra</taxon>
    </lineage>
</organism>
<accession>A0ACA9SLU0</accession>
<keyword evidence="2" id="KW-1185">Reference proteome</keyword>
<reference evidence="1" key="1">
    <citation type="submission" date="2021-06" db="EMBL/GenBank/DDBJ databases">
        <authorList>
            <person name="Kallberg Y."/>
            <person name="Tangrot J."/>
            <person name="Rosling A."/>
        </authorList>
    </citation>
    <scope>NUCLEOTIDE SEQUENCE</scope>
    <source>
        <strain evidence="1">MA461A</strain>
    </source>
</reference>
<comment type="caution">
    <text evidence="1">The sequence shown here is derived from an EMBL/GenBank/DDBJ whole genome shotgun (WGS) entry which is preliminary data.</text>
</comment>